<dbReference type="SUPFAM" id="SSF141678">
    <property type="entry name" value="MAL13P1.257-like"/>
    <property type="match status" value="1"/>
</dbReference>
<dbReference type="Pfam" id="PF05907">
    <property type="entry name" value="CXXC_Zn-b_euk"/>
    <property type="match status" value="1"/>
</dbReference>
<accession>T1JP18</accession>
<name>T1JP18_STRMM</name>
<evidence type="ECO:0000256" key="1">
    <source>
        <dbReference type="ARBA" id="ARBA00007818"/>
    </source>
</evidence>
<proteinExistence type="inferred from homology"/>
<keyword evidence="5" id="KW-1185">Reference proteome</keyword>
<dbReference type="AlphaFoldDB" id="T1JP18"/>
<dbReference type="HOGENOM" id="CLU_114688_1_0_1"/>
<sequence>MVKIGLQIQANLENVTDLIAKGEDFRWHLKLRCLNCGEETDKWQYLTEVEKSPLKGSRGEASLVSKCKLCARENSIDIVDDSKKAYSNDDKNKLKTIIVFDCRGFEPSAFEPRNGWIARGVDTGTQFNDIDLTEKEWVDYDEKLKEPVGIYDVTYKFVKL</sequence>
<dbReference type="GO" id="GO:0008270">
    <property type="term" value="F:zinc ion binding"/>
    <property type="evidence" value="ECO:0007669"/>
    <property type="project" value="TreeGrafter"/>
</dbReference>
<dbReference type="InterPro" id="IPR008584">
    <property type="entry name" value="CXXC_Zn-binding_euk"/>
</dbReference>
<dbReference type="PANTHER" id="PTHR12857">
    <property type="entry name" value="CXXC MOTIF CONTAINING ZINC BINDING PROTEIN"/>
    <property type="match status" value="1"/>
</dbReference>
<dbReference type="OMA" id="TAHFVWR"/>
<protein>
    <recommendedName>
        <fullName evidence="6">CXXC motif containing zinc binding protein</fullName>
    </recommendedName>
</protein>
<comment type="similarity">
    <text evidence="1">Belongs to the UPF0587 family.</text>
</comment>
<keyword evidence="3" id="KW-0862">Zinc</keyword>
<evidence type="ECO:0000313" key="4">
    <source>
        <dbReference type="EnsemblMetazoa" id="SMAR015597-PA"/>
    </source>
</evidence>
<keyword evidence="2" id="KW-0479">Metal-binding</keyword>
<dbReference type="EnsemblMetazoa" id="SMAR015597-RA">
    <property type="protein sequence ID" value="SMAR015597-PA"/>
    <property type="gene ID" value="SMAR015597"/>
</dbReference>
<dbReference type="Proteomes" id="UP000014500">
    <property type="component" value="Unassembled WGS sequence"/>
</dbReference>
<organism evidence="4 5">
    <name type="scientific">Strigamia maritima</name>
    <name type="common">European centipede</name>
    <name type="synonym">Geophilus maritimus</name>
    <dbReference type="NCBI Taxonomy" id="126957"/>
    <lineage>
        <taxon>Eukaryota</taxon>
        <taxon>Metazoa</taxon>
        <taxon>Ecdysozoa</taxon>
        <taxon>Arthropoda</taxon>
        <taxon>Myriapoda</taxon>
        <taxon>Chilopoda</taxon>
        <taxon>Pleurostigmophora</taxon>
        <taxon>Geophilomorpha</taxon>
        <taxon>Linotaeniidae</taxon>
        <taxon>Strigamia</taxon>
    </lineage>
</organism>
<reference evidence="5" key="1">
    <citation type="submission" date="2011-05" db="EMBL/GenBank/DDBJ databases">
        <authorList>
            <person name="Richards S.R."/>
            <person name="Qu J."/>
            <person name="Jiang H."/>
            <person name="Jhangiani S.N."/>
            <person name="Agravi P."/>
            <person name="Goodspeed R."/>
            <person name="Gross S."/>
            <person name="Mandapat C."/>
            <person name="Jackson L."/>
            <person name="Mathew T."/>
            <person name="Pu L."/>
            <person name="Thornton R."/>
            <person name="Saada N."/>
            <person name="Wilczek-Boney K.B."/>
            <person name="Lee S."/>
            <person name="Kovar C."/>
            <person name="Wu Y."/>
            <person name="Scherer S.E."/>
            <person name="Worley K.C."/>
            <person name="Muzny D.M."/>
            <person name="Gibbs R."/>
        </authorList>
    </citation>
    <scope>NUCLEOTIDE SEQUENCE</scope>
    <source>
        <strain evidence="5">Brora</strain>
    </source>
</reference>
<reference evidence="4" key="2">
    <citation type="submission" date="2015-02" db="UniProtKB">
        <authorList>
            <consortium name="EnsemblMetazoa"/>
        </authorList>
    </citation>
    <scope>IDENTIFICATION</scope>
</reference>
<dbReference type="PhylomeDB" id="T1JP18"/>
<evidence type="ECO:0000256" key="2">
    <source>
        <dbReference type="ARBA" id="ARBA00022723"/>
    </source>
</evidence>
<dbReference type="PANTHER" id="PTHR12857:SF0">
    <property type="entry name" value="CXXC MOTIF CONTAINING ZINC BINDING PROTEIN"/>
    <property type="match status" value="1"/>
</dbReference>
<evidence type="ECO:0000256" key="3">
    <source>
        <dbReference type="ARBA" id="ARBA00022833"/>
    </source>
</evidence>
<dbReference type="eggNOG" id="KOG1296">
    <property type="taxonomic scope" value="Eukaryota"/>
</dbReference>
<evidence type="ECO:0000313" key="5">
    <source>
        <dbReference type="Proteomes" id="UP000014500"/>
    </source>
</evidence>
<evidence type="ECO:0008006" key="6">
    <source>
        <dbReference type="Google" id="ProtNLM"/>
    </source>
</evidence>
<dbReference type="STRING" id="126957.T1JP18"/>
<dbReference type="EMBL" id="JH431834">
    <property type="status" value="NOT_ANNOTATED_CDS"/>
    <property type="molecule type" value="Genomic_DNA"/>
</dbReference>